<evidence type="ECO:0000313" key="2">
    <source>
        <dbReference type="Proteomes" id="UP000004218"/>
    </source>
</evidence>
<proteinExistence type="predicted"/>
<comment type="caution">
    <text evidence="1">The sequence shown here is derived from an EMBL/GenBank/DDBJ whole genome shotgun (WGS) entry which is preliminary data.</text>
</comment>
<evidence type="ECO:0000313" key="1">
    <source>
        <dbReference type="EMBL" id="EFM49362.1"/>
    </source>
</evidence>
<dbReference type="EMBL" id="ACSH02000004">
    <property type="protein sequence ID" value="EFM49362.1"/>
    <property type="molecule type" value="Genomic_DNA"/>
</dbReference>
<protein>
    <submittedName>
        <fullName evidence="1">Uncharacterized protein</fullName>
    </submittedName>
</protein>
<name>E0DE04_9CORY</name>
<dbReference type="AlphaFoldDB" id="E0DE04"/>
<gene>
    <name evidence="1" type="ORF">HMPREF0299_7677</name>
</gene>
<keyword evidence="2" id="KW-1185">Reference proteome</keyword>
<sequence length="56" mass="6673">MDIMGEKRAFRFTFATPYLMVIISKVAHQRLPHRAGVYGWWQKTCFSLLKQTVNWL</sequence>
<organism evidence="1 2">
    <name type="scientific">Corynebacterium matruchotii ATCC 14266</name>
    <dbReference type="NCBI Taxonomy" id="553207"/>
    <lineage>
        <taxon>Bacteria</taxon>
        <taxon>Bacillati</taxon>
        <taxon>Actinomycetota</taxon>
        <taxon>Actinomycetes</taxon>
        <taxon>Mycobacteriales</taxon>
        <taxon>Corynebacteriaceae</taxon>
        <taxon>Corynebacterium</taxon>
    </lineage>
</organism>
<accession>E0DE04</accession>
<reference evidence="1" key="1">
    <citation type="submission" date="2010-08" db="EMBL/GenBank/DDBJ databases">
        <authorList>
            <person name="Harkins D.M."/>
            <person name="Madupu R."/>
            <person name="Durkin A.S."/>
            <person name="Torralba M."/>
            <person name="Methe B."/>
            <person name="Sutton G.G."/>
            <person name="Nelson K.E."/>
        </authorList>
    </citation>
    <scope>NUCLEOTIDE SEQUENCE [LARGE SCALE GENOMIC DNA]</scope>
    <source>
        <strain evidence="1">ATCC 14266</strain>
    </source>
</reference>
<dbReference type="Proteomes" id="UP000004218">
    <property type="component" value="Unassembled WGS sequence"/>
</dbReference>